<evidence type="ECO:0000256" key="5">
    <source>
        <dbReference type="ARBA" id="ARBA00023163"/>
    </source>
</evidence>
<sequence length="567" mass="64716">MELTWACLVDEQKQLIEWDSCVGKAYFEMLPQLIDYAQALLSSKRDSLCFYYQTENNQWLNVSLQRYKQIFTLMTAQQTQLPFELSKREIEILTLLSSGLSNVEISQQLFISERTVAKHVEHLFQKTKIENRTSLAVFAVTENLCCLPTPGDLSQSILATYEIESLAKGEKLPQKALHVIHSTRTYPITIGVPYVEQGIGKLDTQELCNGSQLAVEMINQQGGINGRQVRLETVGFCVDDPQSIHQAYQRLLDKEVDAISASYACYSPDLHEWIASKGIPYIHLATHSDLGKSHHNQIKNIFQACASDINYGAGVARFIRAYQFHYPQVMKNKRILVITVKWQKIDIGIENLISQLRQEHWQVDVLTLEKSPQVFDYAMKQVCYFDPTLIVFASYFAEDILQFYQSFIQNPINAIIYSIYAPSVFLPQEQQCEGVLWASTTGLSMTYAGRKFCQDYQRFFDHQPSYSQASVAYDQIQILANVWRHSTSPRAFKEVINGIRSLAYTGVNGTYYFGGEVQAGLTYPDNTQDLSISQPHLLFQIQQGKSTVIAPDVFAESVFKLPHWFRL</sequence>
<dbReference type="CDD" id="cd06170">
    <property type="entry name" value="LuxR_C_like"/>
    <property type="match status" value="1"/>
</dbReference>
<dbReference type="GO" id="GO:0006355">
    <property type="term" value="P:regulation of DNA-templated transcription"/>
    <property type="evidence" value="ECO:0007669"/>
    <property type="project" value="InterPro"/>
</dbReference>
<dbReference type="GeneID" id="300133771"/>
<dbReference type="PANTHER" id="PTHR44688:SF16">
    <property type="entry name" value="DNA-BINDING TRANSCRIPTIONAL ACTIVATOR DEVR_DOSR"/>
    <property type="match status" value="1"/>
</dbReference>
<dbReference type="PANTHER" id="PTHR44688">
    <property type="entry name" value="DNA-BINDING TRANSCRIPTIONAL ACTIVATOR DEVR_DOSR"/>
    <property type="match status" value="1"/>
</dbReference>
<evidence type="ECO:0000313" key="7">
    <source>
        <dbReference type="EMBL" id="SUB24530.1"/>
    </source>
</evidence>
<dbReference type="InterPro" id="IPR036388">
    <property type="entry name" value="WH-like_DNA-bd_sf"/>
</dbReference>
<keyword evidence="5" id="KW-0804">Transcription</keyword>
<dbReference type="InterPro" id="IPR028081">
    <property type="entry name" value="Leu-bd"/>
</dbReference>
<evidence type="ECO:0000256" key="4">
    <source>
        <dbReference type="ARBA" id="ARBA00023125"/>
    </source>
</evidence>
<dbReference type="GO" id="GO:0003677">
    <property type="term" value="F:DNA binding"/>
    <property type="evidence" value="ECO:0007669"/>
    <property type="project" value="UniProtKB-KW"/>
</dbReference>
<evidence type="ECO:0000256" key="1">
    <source>
        <dbReference type="ARBA" id="ARBA00010062"/>
    </source>
</evidence>
<keyword evidence="2" id="KW-0732">Signal</keyword>
<keyword evidence="3" id="KW-0805">Transcription regulation</keyword>
<name>A0A379ASD5_AVIAV</name>
<keyword evidence="8" id="KW-1185">Reference proteome</keyword>
<dbReference type="InterPro" id="IPR028082">
    <property type="entry name" value="Peripla_BP_I"/>
</dbReference>
<evidence type="ECO:0000256" key="2">
    <source>
        <dbReference type="ARBA" id="ARBA00022729"/>
    </source>
</evidence>
<dbReference type="SUPFAM" id="SSF46894">
    <property type="entry name" value="C-terminal effector domain of the bipartite response regulators"/>
    <property type="match status" value="1"/>
</dbReference>
<dbReference type="SUPFAM" id="SSF53822">
    <property type="entry name" value="Periplasmic binding protein-like I"/>
    <property type="match status" value="1"/>
</dbReference>
<comment type="similarity">
    <text evidence="1">Belongs to the leucine-binding protein family.</text>
</comment>
<dbReference type="PROSITE" id="PS00622">
    <property type="entry name" value="HTH_LUXR_1"/>
    <property type="match status" value="1"/>
</dbReference>
<dbReference type="PRINTS" id="PR00038">
    <property type="entry name" value="HTHLUXR"/>
</dbReference>
<accession>A0A379ASD5</accession>
<dbReference type="InterPro" id="IPR016032">
    <property type="entry name" value="Sig_transdc_resp-reg_C-effctor"/>
</dbReference>
<gene>
    <name evidence="7" type="primary">narP_2</name>
    <name evidence="7" type="ORF">NCTC11297_01575</name>
</gene>
<dbReference type="EMBL" id="UGSP01000001">
    <property type="protein sequence ID" value="SUB24530.1"/>
    <property type="molecule type" value="Genomic_DNA"/>
</dbReference>
<proteinExistence type="inferred from homology"/>
<dbReference type="Gene3D" id="1.10.10.10">
    <property type="entry name" value="Winged helix-like DNA-binding domain superfamily/Winged helix DNA-binding domain"/>
    <property type="match status" value="1"/>
</dbReference>
<feature type="domain" description="HTH luxR-type" evidence="6">
    <location>
        <begin position="78"/>
        <end position="143"/>
    </location>
</feature>
<dbReference type="SMART" id="SM00421">
    <property type="entry name" value="HTH_LUXR"/>
    <property type="match status" value="1"/>
</dbReference>
<dbReference type="PROSITE" id="PS50043">
    <property type="entry name" value="HTH_LUXR_2"/>
    <property type="match status" value="1"/>
</dbReference>
<protein>
    <submittedName>
        <fullName evidence="7">Nitrate/nitrite response regulator protein</fullName>
    </submittedName>
</protein>
<organism evidence="7 8">
    <name type="scientific">Avibacterium avium</name>
    <name type="common">Pasteurella avium</name>
    <dbReference type="NCBI Taxonomy" id="751"/>
    <lineage>
        <taxon>Bacteria</taxon>
        <taxon>Pseudomonadati</taxon>
        <taxon>Pseudomonadota</taxon>
        <taxon>Gammaproteobacteria</taxon>
        <taxon>Pasteurellales</taxon>
        <taxon>Pasteurellaceae</taxon>
        <taxon>Avibacterium</taxon>
    </lineage>
</organism>
<evidence type="ECO:0000256" key="3">
    <source>
        <dbReference type="ARBA" id="ARBA00023015"/>
    </source>
</evidence>
<reference evidence="7 8" key="1">
    <citation type="submission" date="2018-06" db="EMBL/GenBank/DDBJ databases">
        <authorList>
            <consortium name="Pathogen Informatics"/>
            <person name="Doyle S."/>
        </authorList>
    </citation>
    <scope>NUCLEOTIDE SEQUENCE [LARGE SCALE GENOMIC DNA]</scope>
    <source>
        <strain evidence="8">NCTC 11297</strain>
    </source>
</reference>
<dbReference type="AlphaFoldDB" id="A0A379ASD5"/>
<evidence type="ECO:0000313" key="8">
    <source>
        <dbReference type="Proteomes" id="UP000255098"/>
    </source>
</evidence>
<dbReference type="Proteomes" id="UP000255098">
    <property type="component" value="Unassembled WGS sequence"/>
</dbReference>
<evidence type="ECO:0000259" key="6">
    <source>
        <dbReference type="PROSITE" id="PS50043"/>
    </source>
</evidence>
<dbReference type="InterPro" id="IPR000792">
    <property type="entry name" value="Tscrpt_reg_LuxR_C"/>
</dbReference>
<keyword evidence="4" id="KW-0238">DNA-binding</keyword>
<dbReference type="Gene3D" id="3.40.50.2300">
    <property type="match status" value="2"/>
</dbReference>
<dbReference type="Pfam" id="PF13458">
    <property type="entry name" value="Peripla_BP_6"/>
    <property type="match status" value="1"/>
</dbReference>
<dbReference type="RefSeq" id="WP_115249712.1">
    <property type="nucleotide sequence ID" value="NZ_UGSP01000001.1"/>
</dbReference>
<dbReference type="Pfam" id="PF00196">
    <property type="entry name" value="GerE"/>
    <property type="match status" value="1"/>
</dbReference>